<evidence type="ECO:0000256" key="1">
    <source>
        <dbReference type="PROSITE-ProRule" id="PRU00042"/>
    </source>
</evidence>
<dbReference type="Gene3D" id="3.30.160.60">
    <property type="entry name" value="Classic Zinc Finger"/>
    <property type="match status" value="1"/>
</dbReference>
<dbReference type="GO" id="GO:0008270">
    <property type="term" value="F:zinc ion binding"/>
    <property type="evidence" value="ECO:0007669"/>
    <property type="project" value="UniProtKB-KW"/>
</dbReference>
<dbReference type="PROSITE" id="PS50157">
    <property type="entry name" value="ZINC_FINGER_C2H2_2"/>
    <property type="match status" value="1"/>
</dbReference>
<comment type="caution">
    <text evidence="3">The sequence shown here is derived from an EMBL/GenBank/DDBJ whole genome shotgun (WGS) entry which is preliminary data.</text>
</comment>
<dbReference type="AlphaFoldDB" id="A0A642UQ43"/>
<reference evidence="3 4" key="1">
    <citation type="submission" date="2019-07" db="EMBL/GenBank/DDBJ databases">
        <title>Genome assembly of two rare yeast pathogens: Diutina rugosa and Trichomonascus ciferrii.</title>
        <authorList>
            <person name="Mixao V."/>
            <person name="Saus E."/>
            <person name="Hansen A."/>
            <person name="Lass-Flor C."/>
            <person name="Gabaldon T."/>
        </authorList>
    </citation>
    <scope>NUCLEOTIDE SEQUENCE [LARGE SCALE GENOMIC DNA]</scope>
    <source>
        <strain evidence="3 4">CBS 613</strain>
    </source>
</reference>
<evidence type="ECO:0000259" key="2">
    <source>
        <dbReference type="PROSITE" id="PS50157"/>
    </source>
</evidence>
<evidence type="ECO:0000313" key="4">
    <source>
        <dbReference type="Proteomes" id="UP000449547"/>
    </source>
</evidence>
<dbReference type="Proteomes" id="UP000449547">
    <property type="component" value="Unassembled WGS sequence"/>
</dbReference>
<dbReference type="RefSeq" id="XP_034012775.1">
    <property type="nucleotide sequence ID" value="XM_034155001.1"/>
</dbReference>
<keyword evidence="1" id="KW-0479">Metal-binding</keyword>
<name>A0A642UQ43_DIURU</name>
<feature type="domain" description="C2H2-type" evidence="2">
    <location>
        <begin position="312"/>
        <end position="348"/>
    </location>
</feature>
<organism evidence="3 4">
    <name type="scientific">Diutina rugosa</name>
    <name type="common">Yeast</name>
    <name type="synonym">Candida rugosa</name>
    <dbReference type="NCBI Taxonomy" id="5481"/>
    <lineage>
        <taxon>Eukaryota</taxon>
        <taxon>Fungi</taxon>
        <taxon>Dikarya</taxon>
        <taxon>Ascomycota</taxon>
        <taxon>Saccharomycotina</taxon>
        <taxon>Pichiomycetes</taxon>
        <taxon>Debaryomycetaceae</taxon>
        <taxon>Diutina</taxon>
    </lineage>
</organism>
<evidence type="ECO:0000313" key="3">
    <source>
        <dbReference type="EMBL" id="KAA8903473.1"/>
    </source>
</evidence>
<protein>
    <recommendedName>
        <fullName evidence="2">C2H2-type domain-containing protein</fullName>
    </recommendedName>
</protein>
<dbReference type="EMBL" id="SWFT01000067">
    <property type="protein sequence ID" value="KAA8903473.1"/>
    <property type="molecule type" value="Genomic_DNA"/>
</dbReference>
<dbReference type="InterPro" id="IPR013087">
    <property type="entry name" value="Znf_C2H2_type"/>
</dbReference>
<keyword evidence="1" id="KW-0862">Zinc</keyword>
<keyword evidence="1" id="KW-0863">Zinc-finger</keyword>
<dbReference type="GeneID" id="54781010"/>
<keyword evidence="4" id="KW-1185">Reference proteome</keyword>
<gene>
    <name evidence="3" type="ORF">DIURU_002359</name>
</gene>
<dbReference type="VEuPathDB" id="FungiDB:DIURU_002359"/>
<dbReference type="OrthoDB" id="7295497at2759"/>
<sequence>MASLQVLPAQCQRNDSEEFFFDFSGQAPVSSSPPSLFPSNNPSVLFPTPQPVVYTHTTAGSIEDFEMQDEPPTNPFNIYGNPEQFNCVPQVPGPLPAEPPVQAVSPLQLLQKPRRRRITLLEHDDPSKKSEDEFLLCNPDIRPGHLMEKQFDESSLFIPSNNSKFDLSSSANNSQGVIPGYENDYLFMDDFDEAAEVDDLSDDDDDDKYFHVDDLMGNANFAGLNQQQQVQPPIALDVPLPVNDLYEYVKPEVHDVHIKEEVTNQFEAMQVDDLELPVSMMEAQPPILMSEAKDSLSPQQITTAVQKTDESHTCEQINPATGKPCFKHFSRPYDLIRHQETIHARKKRIFRCVICEGREEGGPGNGKSKTFSRGDALSRHIKVKHNLVGKDAATLINMAKDHVEFAEE</sequence>
<accession>A0A642UQ43</accession>
<proteinExistence type="predicted"/>